<keyword evidence="2" id="KW-1185">Reference proteome</keyword>
<evidence type="ECO:0000313" key="2">
    <source>
        <dbReference type="Proteomes" id="UP000053660"/>
    </source>
</evidence>
<accession>A0A0B1SYQ0</accession>
<name>A0A0B1SYQ0_OESDE</name>
<evidence type="ECO:0000313" key="1">
    <source>
        <dbReference type="EMBL" id="KHJ90438.1"/>
    </source>
</evidence>
<protein>
    <submittedName>
        <fullName evidence="1">Uncharacterized protein</fullName>
    </submittedName>
</protein>
<dbReference type="OrthoDB" id="10561677at2759"/>
<proteinExistence type="predicted"/>
<organism evidence="1 2">
    <name type="scientific">Oesophagostomum dentatum</name>
    <name type="common">Nodular worm</name>
    <dbReference type="NCBI Taxonomy" id="61180"/>
    <lineage>
        <taxon>Eukaryota</taxon>
        <taxon>Metazoa</taxon>
        <taxon>Ecdysozoa</taxon>
        <taxon>Nematoda</taxon>
        <taxon>Chromadorea</taxon>
        <taxon>Rhabditida</taxon>
        <taxon>Rhabditina</taxon>
        <taxon>Rhabditomorpha</taxon>
        <taxon>Strongyloidea</taxon>
        <taxon>Strongylidae</taxon>
        <taxon>Oesophagostomum</taxon>
    </lineage>
</organism>
<dbReference type="Proteomes" id="UP000053660">
    <property type="component" value="Unassembled WGS sequence"/>
</dbReference>
<reference evidence="1 2" key="1">
    <citation type="submission" date="2014-03" db="EMBL/GenBank/DDBJ databases">
        <title>Draft genome of the hookworm Oesophagostomum dentatum.</title>
        <authorList>
            <person name="Mitreva M."/>
        </authorList>
    </citation>
    <scope>NUCLEOTIDE SEQUENCE [LARGE SCALE GENOMIC DNA]</scope>
    <source>
        <strain evidence="1 2">OD-Hann</strain>
    </source>
</reference>
<gene>
    <name evidence="1" type="ORF">OESDEN_09720</name>
</gene>
<sequence length="100" mass="11168">MFTDEAYVFSGIVKRKGWHDTRIPRFASQSMFKKYSYRLIAGKEKGTRAIVIAALCESGVVPNCTKVFVSGARSFDADYYKEDVGVEVAENATKEDLMIG</sequence>
<dbReference type="EMBL" id="KN553012">
    <property type="protein sequence ID" value="KHJ90438.1"/>
    <property type="molecule type" value="Genomic_DNA"/>
</dbReference>
<dbReference type="AlphaFoldDB" id="A0A0B1SYQ0"/>